<reference evidence="1 2" key="1">
    <citation type="submission" date="2019-02" db="EMBL/GenBank/DDBJ databases">
        <title>Pedobacter sp. RP-3-8 sp. nov., isolated from Arctic soil.</title>
        <authorList>
            <person name="Dahal R.H."/>
        </authorList>
    </citation>
    <scope>NUCLEOTIDE SEQUENCE [LARGE SCALE GENOMIC DNA]</scope>
    <source>
        <strain evidence="1 2">RP-3-8</strain>
    </source>
</reference>
<sequence length="366" mass="41946">MPIFCDEAGYNGNDLLQEEQPYFVYAALNIDRHDADQMIEHLKVKYRLQGKEPKGINIVRNKKSQGAVLELFERYGEQVRIVYYHKKYALACKFFEYIFEPAISYNNVVFYRANFHRFIAGIVFEGLMLNHKSAEQIFKAFQGFLKGENFQGLFHVLKSGQPTDGLVGQICEFAELHKNTIIEDIQVGGEVEPWILDLAQSALYDLLISWNQVVGELEVICDSSYALKHVTQNHAVFQPNQNVRFWDPLGDGEIPVNFKLGSPIRVESSKGNSGIQLADIFASSVYYALKHPEDEFCKKLYPKIQEIIRRTGSRCVTPQPHLYIQPGTPNFDFGIMALSRLIEFSKVDAENAAKLFCEHMLKMLRK</sequence>
<organism evidence="1 2">
    <name type="scientific">Pedobacter hiemivivus</name>
    <dbReference type="NCBI Taxonomy" id="2530454"/>
    <lineage>
        <taxon>Bacteria</taxon>
        <taxon>Pseudomonadati</taxon>
        <taxon>Bacteroidota</taxon>
        <taxon>Sphingobacteriia</taxon>
        <taxon>Sphingobacteriales</taxon>
        <taxon>Sphingobacteriaceae</taxon>
        <taxon>Pedobacter</taxon>
    </lineage>
</organism>
<dbReference type="EMBL" id="SJSM01000010">
    <property type="protein sequence ID" value="TCC95013.1"/>
    <property type="molecule type" value="Genomic_DNA"/>
</dbReference>
<evidence type="ECO:0000313" key="2">
    <source>
        <dbReference type="Proteomes" id="UP000291117"/>
    </source>
</evidence>
<evidence type="ECO:0000313" key="1">
    <source>
        <dbReference type="EMBL" id="TCC95013.1"/>
    </source>
</evidence>
<name>A0A4R0N6W8_9SPHI</name>
<dbReference type="Pfam" id="PF12686">
    <property type="entry name" value="DUF3800"/>
    <property type="match status" value="1"/>
</dbReference>
<keyword evidence="2" id="KW-1185">Reference proteome</keyword>
<dbReference type="AlphaFoldDB" id="A0A4R0N6W8"/>
<protein>
    <submittedName>
        <fullName evidence="1">DUF3800 domain-containing protein</fullName>
    </submittedName>
</protein>
<accession>A0A4R0N6W8</accession>
<proteinExistence type="predicted"/>
<dbReference type="Proteomes" id="UP000291117">
    <property type="component" value="Unassembled WGS sequence"/>
</dbReference>
<dbReference type="InterPro" id="IPR024524">
    <property type="entry name" value="DUF3800"/>
</dbReference>
<dbReference type="OrthoDB" id="792781at2"/>
<dbReference type="RefSeq" id="WP_131610161.1">
    <property type="nucleotide sequence ID" value="NZ_SJSM01000010.1"/>
</dbReference>
<gene>
    <name evidence="1" type="ORF">EZ444_16020</name>
</gene>
<comment type="caution">
    <text evidence="1">The sequence shown here is derived from an EMBL/GenBank/DDBJ whole genome shotgun (WGS) entry which is preliminary data.</text>
</comment>